<proteinExistence type="predicted"/>
<evidence type="ECO:0000313" key="1">
    <source>
        <dbReference type="EMBL" id="CAI2365454.1"/>
    </source>
</evidence>
<keyword evidence="2" id="KW-1185">Reference proteome</keyword>
<evidence type="ECO:0000313" key="2">
    <source>
        <dbReference type="Proteomes" id="UP001295684"/>
    </source>
</evidence>
<gene>
    <name evidence="1" type="ORF">ECRASSUSDP1_LOCUS6786</name>
</gene>
<sequence length="280" mass="32175">MFAQITKSKFARQEDISPYFSTTNNIHQKTTPVSICGKKRMRIEVDSNNSDESTKEIPKKIQDDTIPWADDSIAISTKELSLNNLKRRKIGSLQKGNIDLGKKQILSDSDSVRELNKEEVKNSFPQTPDKIHPVRNLDNQDYEAKKIEFLGDLIRDEFRTDYLSNKIFKKKVEEIYQKFNDFQTSLEEKYSDIEKDQKETPVKISKEATSCESHPTKENIIPSSELCLPSLIMFTGPDIKSHRRTEDQLIKYLSAAKKKVYVCTYSIGNGVLSIDLAKRL</sequence>
<dbReference type="EMBL" id="CAMPGE010006590">
    <property type="protein sequence ID" value="CAI2365454.1"/>
    <property type="molecule type" value="Genomic_DNA"/>
</dbReference>
<dbReference type="AlphaFoldDB" id="A0AAD1UCJ7"/>
<name>A0AAD1UCJ7_EUPCR</name>
<protein>
    <submittedName>
        <fullName evidence="1">Uncharacterized protein</fullName>
    </submittedName>
</protein>
<dbReference type="Proteomes" id="UP001295684">
    <property type="component" value="Unassembled WGS sequence"/>
</dbReference>
<organism evidence="1 2">
    <name type="scientific">Euplotes crassus</name>
    <dbReference type="NCBI Taxonomy" id="5936"/>
    <lineage>
        <taxon>Eukaryota</taxon>
        <taxon>Sar</taxon>
        <taxon>Alveolata</taxon>
        <taxon>Ciliophora</taxon>
        <taxon>Intramacronucleata</taxon>
        <taxon>Spirotrichea</taxon>
        <taxon>Hypotrichia</taxon>
        <taxon>Euplotida</taxon>
        <taxon>Euplotidae</taxon>
        <taxon>Moneuplotes</taxon>
    </lineage>
</organism>
<accession>A0AAD1UCJ7</accession>
<reference evidence="1" key="1">
    <citation type="submission" date="2023-07" db="EMBL/GenBank/DDBJ databases">
        <authorList>
            <consortium name="AG Swart"/>
            <person name="Singh M."/>
            <person name="Singh A."/>
            <person name="Seah K."/>
            <person name="Emmerich C."/>
        </authorList>
    </citation>
    <scope>NUCLEOTIDE SEQUENCE</scope>
    <source>
        <strain evidence="1">DP1</strain>
    </source>
</reference>
<comment type="caution">
    <text evidence="1">The sequence shown here is derived from an EMBL/GenBank/DDBJ whole genome shotgun (WGS) entry which is preliminary data.</text>
</comment>